<proteinExistence type="predicted"/>
<dbReference type="HOGENOM" id="CLU_2490838_0_0_11"/>
<dbReference type="KEGG" id="ams:AMIS_38770"/>
<dbReference type="EMBL" id="AP012319">
    <property type="protein sequence ID" value="BAL89097.1"/>
    <property type="molecule type" value="Genomic_DNA"/>
</dbReference>
<dbReference type="STRING" id="512565.AMIS_38770"/>
<evidence type="ECO:0000313" key="1">
    <source>
        <dbReference type="EMBL" id="BAL89097.1"/>
    </source>
</evidence>
<sequence length="86" mass="8548">MAMLISIHAESVVENAGEGGVVSVAELGGVVADMPGGVVADVPGGFSGCSAQAARAEVRVTARNARRLIGTRAVSSSGTVDVNAFY</sequence>
<accession>I0H7W0</accession>
<protein>
    <submittedName>
        <fullName evidence="1">Uncharacterized protein</fullName>
    </submittedName>
</protein>
<keyword evidence="2" id="KW-1185">Reference proteome</keyword>
<organism evidence="1 2">
    <name type="scientific">Actinoplanes missouriensis (strain ATCC 14538 / DSM 43046 / CBS 188.64 / JCM 3121 / NBRC 102363 / NCIMB 12654 / NRRL B-3342 / UNCC 431)</name>
    <dbReference type="NCBI Taxonomy" id="512565"/>
    <lineage>
        <taxon>Bacteria</taxon>
        <taxon>Bacillati</taxon>
        <taxon>Actinomycetota</taxon>
        <taxon>Actinomycetes</taxon>
        <taxon>Micromonosporales</taxon>
        <taxon>Micromonosporaceae</taxon>
        <taxon>Actinoplanes</taxon>
    </lineage>
</organism>
<dbReference type="AlphaFoldDB" id="I0H7W0"/>
<dbReference type="RefSeq" id="WP_014443991.1">
    <property type="nucleotide sequence ID" value="NC_017093.1"/>
</dbReference>
<gene>
    <name evidence="1" type="ordered locus">AMIS_38770</name>
</gene>
<name>I0H7W0_ACTM4</name>
<evidence type="ECO:0000313" key="2">
    <source>
        <dbReference type="Proteomes" id="UP000007882"/>
    </source>
</evidence>
<reference evidence="1 2" key="1">
    <citation type="submission" date="2012-02" db="EMBL/GenBank/DDBJ databases">
        <title>Complete genome sequence of Actinoplanes missouriensis 431 (= NBRC 102363).</title>
        <authorList>
            <person name="Ohnishi Y."/>
            <person name="Ishikawa J."/>
            <person name="Sekine M."/>
            <person name="Hosoyama A."/>
            <person name="Harada T."/>
            <person name="Narita H."/>
            <person name="Hata T."/>
            <person name="Konno Y."/>
            <person name="Tutikane K."/>
            <person name="Fujita N."/>
            <person name="Horinouchi S."/>
            <person name="Hayakawa M."/>
        </authorList>
    </citation>
    <scope>NUCLEOTIDE SEQUENCE [LARGE SCALE GENOMIC DNA]</scope>
    <source>
        <strain evidence="2">ATCC 14538 / DSM 43046 / CBS 188.64 / JCM 3121 / NBRC 102363 / NCIMB 12654 / NRRL B-3342 / UNCC 431</strain>
    </source>
</reference>
<dbReference type="Proteomes" id="UP000007882">
    <property type="component" value="Chromosome"/>
</dbReference>